<evidence type="ECO:0000313" key="2">
    <source>
        <dbReference type="EMBL" id="SDK94995.1"/>
    </source>
</evidence>
<name>A0A1G9G2Y0_9RHOB</name>
<keyword evidence="1" id="KW-1133">Transmembrane helix</keyword>
<keyword evidence="1" id="KW-0472">Membrane</keyword>
<sequence>MMGGMWWSGPGGLVWFLIYAVLVVVPFWRLLPRFGIPNWVALVAIFPLGALILLWVMAFRDELGGRRG</sequence>
<evidence type="ECO:0000256" key="1">
    <source>
        <dbReference type="SAM" id="Phobius"/>
    </source>
</evidence>
<dbReference type="Proteomes" id="UP000199328">
    <property type="component" value="Unassembled WGS sequence"/>
</dbReference>
<dbReference type="AlphaFoldDB" id="A0A1G9G2Y0"/>
<feature type="transmembrane region" description="Helical" evidence="1">
    <location>
        <begin position="36"/>
        <end position="59"/>
    </location>
</feature>
<reference evidence="3" key="1">
    <citation type="submission" date="2016-10" db="EMBL/GenBank/DDBJ databases">
        <authorList>
            <person name="Varghese N."/>
            <person name="Submissions S."/>
        </authorList>
    </citation>
    <scope>NUCLEOTIDE SEQUENCE [LARGE SCALE GENOMIC DNA]</scope>
    <source>
        <strain evidence="3">CGMCC 1.10789</strain>
    </source>
</reference>
<dbReference type="EMBL" id="FNFV01000006">
    <property type="protein sequence ID" value="SDK94995.1"/>
    <property type="molecule type" value="Genomic_DNA"/>
</dbReference>
<organism evidence="2 3">
    <name type="scientific">Meinhardsimonia xiamenensis</name>
    <dbReference type="NCBI Taxonomy" id="990712"/>
    <lineage>
        <taxon>Bacteria</taxon>
        <taxon>Pseudomonadati</taxon>
        <taxon>Pseudomonadota</taxon>
        <taxon>Alphaproteobacteria</taxon>
        <taxon>Rhodobacterales</taxon>
        <taxon>Paracoccaceae</taxon>
        <taxon>Meinhardsimonia</taxon>
    </lineage>
</organism>
<proteinExistence type="predicted"/>
<accession>A0A1G9G2Y0</accession>
<dbReference type="RefSeq" id="WP_245657104.1">
    <property type="nucleotide sequence ID" value="NZ_FNFV01000006.1"/>
</dbReference>
<keyword evidence="1" id="KW-0812">Transmembrane</keyword>
<feature type="transmembrane region" description="Helical" evidence="1">
    <location>
        <begin position="12"/>
        <end position="30"/>
    </location>
</feature>
<evidence type="ECO:0000313" key="3">
    <source>
        <dbReference type="Proteomes" id="UP000199328"/>
    </source>
</evidence>
<gene>
    <name evidence="2" type="ORF">SAMN05216257_10674</name>
</gene>
<dbReference type="STRING" id="990712.SAMN05216257_10674"/>
<protein>
    <submittedName>
        <fullName evidence="2">Uncharacterized protein</fullName>
    </submittedName>
</protein>
<keyword evidence="3" id="KW-1185">Reference proteome</keyword>